<keyword evidence="4 6" id="KW-1133">Transmembrane helix</keyword>
<dbReference type="PANTHER" id="PTHR30569">
    <property type="entry name" value="CYTOSINE TRANSPORTER CODB"/>
    <property type="match status" value="1"/>
</dbReference>
<evidence type="ECO:0000313" key="7">
    <source>
        <dbReference type="EMBL" id="MDF9407884.1"/>
    </source>
</evidence>
<evidence type="ECO:0000256" key="3">
    <source>
        <dbReference type="ARBA" id="ARBA00022692"/>
    </source>
</evidence>
<sequence>MYIEQFGLDPVSKPERTATWVDLFIIWSDISLCLPSFIIGAMLIPALSWSEAVSVNFWGNLVVGVLIVLGGYYGTKTGCPAVMYGRLVFGYPLGQWFPTAFLLVSTLGWYAVMTAMTGEALDMIIKETTGFSSPLFMIILVGVLNASTAVMGYQRIRLLAWLSAPLLSLLCIWMTIKVLSLTALPSAFQYQPTGAVSYAQGMDLVIGGFISGAFVASDFSRYARSNRDSWFGTFPGAFLISFLLGLLGMLSVVATGDWNPVTVVDSFGMGIPALLFILLANWTTNHTVLYSSGLALTNALPRLGRWKNTALCGVTGIALAVAGLTGLIQSWLMLLSCIFPPLIGVVLTDFLLVRKTAVPSQAVNIPAILAVSAGTGLAAITPPQYMASGVGLFSSSSMYILIHFTLRLLNFYTKKTV</sequence>
<evidence type="ECO:0000256" key="1">
    <source>
        <dbReference type="ARBA" id="ARBA00004141"/>
    </source>
</evidence>
<protein>
    <submittedName>
        <fullName evidence="7">Cytosine permease</fullName>
    </submittedName>
</protein>
<evidence type="ECO:0000256" key="4">
    <source>
        <dbReference type="ARBA" id="ARBA00022989"/>
    </source>
</evidence>
<dbReference type="Gene3D" id="1.10.4160.10">
    <property type="entry name" value="Hydantoin permease"/>
    <property type="match status" value="1"/>
</dbReference>
<proteinExistence type="inferred from homology"/>
<evidence type="ECO:0000313" key="8">
    <source>
        <dbReference type="Proteomes" id="UP001154312"/>
    </source>
</evidence>
<dbReference type="Pfam" id="PF02133">
    <property type="entry name" value="Transp_cyt_pur"/>
    <property type="match status" value="1"/>
</dbReference>
<dbReference type="GO" id="GO:0015209">
    <property type="term" value="F:cytosine transmembrane transporter activity"/>
    <property type="evidence" value="ECO:0007669"/>
    <property type="project" value="InterPro"/>
</dbReference>
<feature type="transmembrane region" description="Helical" evidence="6">
    <location>
        <begin position="131"/>
        <end position="151"/>
    </location>
</feature>
<feature type="transmembrane region" description="Helical" evidence="6">
    <location>
        <begin position="57"/>
        <end position="75"/>
    </location>
</feature>
<keyword evidence="3 6" id="KW-0812">Transmembrane</keyword>
<dbReference type="PANTHER" id="PTHR30569:SF0">
    <property type="entry name" value="CYTOSINE PERMEASE"/>
    <property type="match status" value="1"/>
</dbReference>
<feature type="transmembrane region" description="Helical" evidence="6">
    <location>
        <begin position="308"/>
        <end position="325"/>
    </location>
</feature>
<keyword evidence="5 6" id="KW-0472">Membrane</keyword>
<evidence type="ECO:0000256" key="2">
    <source>
        <dbReference type="ARBA" id="ARBA00008974"/>
    </source>
</evidence>
<gene>
    <name evidence="7" type="ORF">L7E55_05840</name>
</gene>
<dbReference type="InterPro" id="IPR030191">
    <property type="entry name" value="CodB"/>
</dbReference>
<organism evidence="7 8">
    <name type="scientific">Pelotomaculum isophthalicicum JI</name>
    <dbReference type="NCBI Taxonomy" id="947010"/>
    <lineage>
        <taxon>Bacteria</taxon>
        <taxon>Bacillati</taxon>
        <taxon>Bacillota</taxon>
        <taxon>Clostridia</taxon>
        <taxon>Eubacteriales</taxon>
        <taxon>Desulfotomaculaceae</taxon>
        <taxon>Pelotomaculum</taxon>
    </lineage>
</organism>
<dbReference type="GO" id="GO:0005886">
    <property type="term" value="C:plasma membrane"/>
    <property type="evidence" value="ECO:0007669"/>
    <property type="project" value="TreeGrafter"/>
</dbReference>
<feature type="transmembrane region" description="Helical" evidence="6">
    <location>
        <begin position="362"/>
        <end position="380"/>
    </location>
</feature>
<evidence type="ECO:0000256" key="5">
    <source>
        <dbReference type="ARBA" id="ARBA00023136"/>
    </source>
</evidence>
<feature type="transmembrane region" description="Helical" evidence="6">
    <location>
        <begin position="20"/>
        <end position="45"/>
    </location>
</feature>
<dbReference type="AlphaFoldDB" id="A0A9X4JT11"/>
<dbReference type="Proteomes" id="UP001154312">
    <property type="component" value="Unassembled WGS sequence"/>
</dbReference>
<accession>A0A9X4JT11</accession>
<keyword evidence="8" id="KW-1185">Reference proteome</keyword>
<feature type="transmembrane region" description="Helical" evidence="6">
    <location>
        <begin position="87"/>
        <end position="111"/>
    </location>
</feature>
<comment type="caution">
    <text evidence="7">The sequence shown here is derived from an EMBL/GenBank/DDBJ whole genome shotgun (WGS) entry which is preliminary data.</text>
</comment>
<feature type="transmembrane region" description="Helical" evidence="6">
    <location>
        <begin position="229"/>
        <end position="253"/>
    </location>
</feature>
<feature type="transmembrane region" description="Helical" evidence="6">
    <location>
        <begin position="386"/>
        <end position="406"/>
    </location>
</feature>
<name>A0A9X4JT11_9FIRM</name>
<comment type="subcellular location">
    <subcellularLocation>
        <location evidence="1">Membrane</location>
        <topology evidence="1">Multi-pass membrane protein</topology>
    </subcellularLocation>
</comment>
<dbReference type="RefSeq" id="WP_277443134.1">
    <property type="nucleotide sequence ID" value="NZ_JAKOAV010000007.1"/>
</dbReference>
<feature type="transmembrane region" description="Helical" evidence="6">
    <location>
        <begin position="158"/>
        <end position="176"/>
    </location>
</feature>
<reference evidence="7" key="1">
    <citation type="submission" date="2022-02" db="EMBL/GenBank/DDBJ databases">
        <authorList>
            <person name="Leng L."/>
        </authorList>
    </citation>
    <scope>NUCLEOTIDE SEQUENCE</scope>
    <source>
        <strain evidence="7">JI</strain>
    </source>
</reference>
<dbReference type="EMBL" id="JAKOAV010000007">
    <property type="protein sequence ID" value="MDF9407884.1"/>
    <property type="molecule type" value="Genomic_DNA"/>
</dbReference>
<feature type="transmembrane region" description="Helical" evidence="6">
    <location>
        <begin position="331"/>
        <end position="353"/>
    </location>
</feature>
<evidence type="ECO:0000256" key="6">
    <source>
        <dbReference type="SAM" id="Phobius"/>
    </source>
</evidence>
<feature type="transmembrane region" description="Helical" evidence="6">
    <location>
        <begin position="273"/>
        <end position="296"/>
    </location>
</feature>
<feature type="transmembrane region" description="Helical" evidence="6">
    <location>
        <begin position="196"/>
        <end position="217"/>
    </location>
</feature>
<comment type="similarity">
    <text evidence="2">Belongs to the purine-cytosine permease (2.A.39) family.</text>
</comment>
<dbReference type="InterPro" id="IPR001248">
    <property type="entry name" value="Pur-cyt_permease"/>
</dbReference>